<name>A0A915ANN5_PARUN</name>
<dbReference type="AlphaFoldDB" id="A0A915ANN5"/>
<keyword evidence="1" id="KW-0238">DNA-binding</keyword>
<dbReference type="GO" id="GO:0032502">
    <property type="term" value="P:developmental process"/>
    <property type="evidence" value="ECO:0007669"/>
    <property type="project" value="TreeGrafter"/>
</dbReference>
<dbReference type="InterPro" id="IPR050283">
    <property type="entry name" value="E-box_TF_Regulators"/>
</dbReference>
<dbReference type="InterPro" id="IPR036638">
    <property type="entry name" value="HLH_DNA-bd_sf"/>
</dbReference>
<dbReference type="Pfam" id="PF00010">
    <property type="entry name" value="HLH"/>
    <property type="match status" value="1"/>
</dbReference>
<sequence length="514" mass="57741">MVGKMISDMRNGLTTKTCSVSYANKSTFEKDVYPFGEDSFLETIHQFRIRQELNPKYLVEQKSEVERKRMSSSDVAENKATSMTSERQIQKKPSPVRKVGEYKRAWQRPPIAVAKRNARERTRVHTVNQGEPGGAAPMLDQGGALVRSSRQLLIAVRLLAVTVHCNFCKLFAVHDVAFVILKHHLPSIRSNAKRVSKLKILKAAINYIHTLVDMLQDHPSQRIFGPTPNFVRDAKLYQNKSLSTSERSKGEHDNLTAAAEKMARKQEYWAKNDPKQSSNEVENRTISNEIFEDQQLVIVSKQQICKESQKLSSLTDLSYRCTLRDYYRQMADFEQQRRFGGFGNANFDASLHQGSSLFDGWKNNDMLLSNNSSSTYMFKKFASVRQVDGNLDNKITDFNDGTSSSNLSLQPNAAATFGVGNGPAWMNNATLSNPTNWATIPTFDANNRNSENTNANISVISNFAKNPRMNSSFSTNNNFCGDFSINPQNSGSANSNFSNPLNSAGLLVRHFIQD</sequence>
<dbReference type="PANTHER" id="PTHR23349:SF108">
    <property type="entry name" value="BHLH DOMAIN-CONTAINING PROTEIN"/>
    <property type="match status" value="1"/>
</dbReference>
<evidence type="ECO:0000313" key="4">
    <source>
        <dbReference type="Proteomes" id="UP000887569"/>
    </source>
</evidence>
<dbReference type="SUPFAM" id="SSF47459">
    <property type="entry name" value="HLH, helix-loop-helix DNA-binding domain"/>
    <property type="match status" value="1"/>
</dbReference>
<evidence type="ECO:0000259" key="3">
    <source>
        <dbReference type="Pfam" id="PF00010"/>
    </source>
</evidence>
<reference evidence="5" key="1">
    <citation type="submission" date="2022-11" db="UniProtKB">
        <authorList>
            <consortium name="WormBaseParasite"/>
        </authorList>
    </citation>
    <scope>IDENTIFICATION</scope>
</reference>
<accession>A0A915ANN5</accession>
<feature type="domain" description="BHLH" evidence="3">
    <location>
        <begin position="177"/>
        <end position="211"/>
    </location>
</feature>
<organism evidence="4 5">
    <name type="scientific">Parascaris univalens</name>
    <name type="common">Nematode worm</name>
    <dbReference type="NCBI Taxonomy" id="6257"/>
    <lineage>
        <taxon>Eukaryota</taxon>
        <taxon>Metazoa</taxon>
        <taxon>Ecdysozoa</taxon>
        <taxon>Nematoda</taxon>
        <taxon>Chromadorea</taxon>
        <taxon>Rhabditida</taxon>
        <taxon>Spirurina</taxon>
        <taxon>Ascaridomorpha</taxon>
        <taxon>Ascaridoidea</taxon>
        <taxon>Ascarididae</taxon>
        <taxon>Parascaris</taxon>
    </lineage>
</organism>
<dbReference type="GO" id="GO:0000981">
    <property type="term" value="F:DNA-binding transcription factor activity, RNA polymerase II-specific"/>
    <property type="evidence" value="ECO:0007669"/>
    <property type="project" value="TreeGrafter"/>
</dbReference>
<evidence type="ECO:0000313" key="5">
    <source>
        <dbReference type="WBParaSite" id="PgR012_g115_t01"/>
    </source>
</evidence>
<evidence type="ECO:0000256" key="1">
    <source>
        <dbReference type="ARBA" id="ARBA00023125"/>
    </source>
</evidence>
<dbReference type="PANTHER" id="PTHR23349">
    <property type="entry name" value="BASIC HELIX-LOOP-HELIX TRANSCRIPTION FACTOR, TWIST"/>
    <property type="match status" value="1"/>
</dbReference>
<dbReference type="Proteomes" id="UP000887569">
    <property type="component" value="Unplaced"/>
</dbReference>
<dbReference type="GO" id="GO:0046983">
    <property type="term" value="F:protein dimerization activity"/>
    <property type="evidence" value="ECO:0007669"/>
    <property type="project" value="InterPro"/>
</dbReference>
<dbReference type="InterPro" id="IPR011598">
    <property type="entry name" value="bHLH_dom"/>
</dbReference>
<dbReference type="WBParaSite" id="PgR012_g115_t01">
    <property type="protein sequence ID" value="PgR012_g115_t01"/>
    <property type="gene ID" value="PgR012_g115"/>
</dbReference>
<dbReference type="Gene3D" id="4.10.280.10">
    <property type="entry name" value="Helix-loop-helix DNA-binding domain"/>
    <property type="match status" value="1"/>
</dbReference>
<keyword evidence="4" id="KW-1185">Reference proteome</keyword>
<feature type="compositionally biased region" description="Polar residues" evidence="2">
    <location>
        <begin position="72"/>
        <end position="87"/>
    </location>
</feature>
<feature type="region of interest" description="Disordered" evidence="2">
    <location>
        <begin position="63"/>
        <end position="97"/>
    </location>
</feature>
<protein>
    <submittedName>
        <fullName evidence="5">BHLH domain-containing protein</fullName>
    </submittedName>
</protein>
<dbReference type="GO" id="GO:0000977">
    <property type="term" value="F:RNA polymerase II transcription regulatory region sequence-specific DNA binding"/>
    <property type="evidence" value="ECO:0007669"/>
    <property type="project" value="TreeGrafter"/>
</dbReference>
<feature type="region of interest" description="Disordered" evidence="2">
    <location>
        <begin position="117"/>
        <end position="136"/>
    </location>
</feature>
<proteinExistence type="predicted"/>
<evidence type="ECO:0000256" key="2">
    <source>
        <dbReference type="SAM" id="MobiDB-lite"/>
    </source>
</evidence>